<evidence type="ECO:0000313" key="1">
    <source>
        <dbReference type="EMBL" id="CAH6722444.1"/>
    </source>
</evidence>
<accession>A0ACA9YCM1</accession>
<protein>
    <submittedName>
        <fullName evidence="1">Uncharacterized protein</fullName>
    </submittedName>
</protein>
<keyword evidence="2" id="KW-1185">Reference proteome</keyword>
<organism evidence="1 2">
    <name type="scientific">[Candida] jaroonii</name>
    <dbReference type="NCBI Taxonomy" id="467808"/>
    <lineage>
        <taxon>Eukaryota</taxon>
        <taxon>Fungi</taxon>
        <taxon>Dikarya</taxon>
        <taxon>Ascomycota</taxon>
        <taxon>Saccharomycotina</taxon>
        <taxon>Pichiomycetes</taxon>
        <taxon>Debaryomycetaceae</taxon>
        <taxon>Yamadazyma</taxon>
    </lineage>
</organism>
<gene>
    <name evidence="1" type="ORF">CLIB1444_09S03708</name>
</gene>
<name>A0ACA9YCM1_9ASCO</name>
<proteinExistence type="predicted"/>
<comment type="caution">
    <text evidence="1">The sequence shown here is derived from an EMBL/GenBank/DDBJ whole genome shotgun (WGS) entry which is preliminary data.</text>
</comment>
<reference evidence="1" key="1">
    <citation type="submission" date="2022-06" db="EMBL/GenBank/DDBJ databases">
        <authorList>
            <person name="Legras J.-L."/>
            <person name="Devillers H."/>
            <person name="Grondin C."/>
        </authorList>
    </citation>
    <scope>NUCLEOTIDE SEQUENCE</scope>
    <source>
        <strain evidence="1">CLIB 1444</strain>
    </source>
</reference>
<evidence type="ECO:0000313" key="2">
    <source>
        <dbReference type="Proteomes" id="UP001152531"/>
    </source>
</evidence>
<sequence>MYSYSPVESDLRDGNESRTISIRNNNRRNDPNGTHLVSISYARGYDNDNDNEITARGGVQYSDNFAIDSDFGGMDSTDDNDNDDNDNDNEIGNEDDVSFEERDESITTGLNRINLISHFFHETQSGLGRYHSDITNDDLPSEIRNISYQPLRLRRSNAIRRVPQRINNYHLSQINNDEDLTRNEAEEFGNYPQFEINKVLKEFMNCYKKISFEENPIFGCFKEHVFSKWNNYDLDHKLNKYLKMTNKGDIFKNEVTKRKQVDKGNNKRRKIGPKSKEVVRERKEEEKGDEEGEEETIVHHDHQREKLFKLKFSSYFKRGSSYDYDYLNIIVHQIDYKTRKLYLKMSILPTSEDFVTNFEDFYKAIMPTTYKSEKTKLLEKLFDEARNNPKAEAIFKKRGMGFLIPGEMIDFKNNDLRYMSKEFHEFKNLHLVKITNSDIKLQILKWFKIPPFHDLKKIIFLKFLKFILAQDIPNLNKYLSLLGFLDNYNLTTLNLTPQQFEIITKLRSISQKLNQVKLYSRIDYYKKIWQSKITNHFIHFLTCEKNCIINLLLNYNLFHLSIATDKFLEQSINQFLQFLPKTKLKYEFEELKTKSLKEDKPISLIGSLNRKNGDLNIASTGMLIDNSTNLIKAEFTRRNKNVYNTGGGDQVFEFT</sequence>
<dbReference type="EMBL" id="CALSDN010000009">
    <property type="protein sequence ID" value="CAH6722444.1"/>
    <property type="molecule type" value="Genomic_DNA"/>
</dbReference>
<dbReference type="Proteomes" id="UP001152531">
    <property type="component" value="Unassembled WGS sequence"/>
</dbReference>